<evidence type="ECO:0000313" key="5">
    <source>
        <dbReference type="EMBL" id="KAJ5525212.1"/>
    </source>
</evidence>
<dbReference type="Proteomes" id="UP001220324">
    <property type="component" value="Unassembled WGS sequence"/>
</dbReference>
<dbReference type="InterPro" id="IPR013024">
    <property type="entry name" value="GGCT-like"/>
</dbReference>
<dbReference type="PANTHER" id="PTHR31544">
    <property type="entry name" value="AIG2-LIKE PROTEIN D"/>
    <property type="match status" value="1"/>
</dbReference>
<dbReference type="Gene3D" id="3.10.490.10">
    <property type="entry name" value="Gamma-glutamyl cyclotransferase-like"/>
    <property type="match status" value="1"/>
</dbReference>
<dbReference type="PANTHER" id="PTHR31544:SF2">
    <property type="entry name" value="AIG2-LIKE PROTEIN D"/>
    <property type="match status" value="1"/>
</dbReference>
<comment type="caution">
    <text evidence="5">The sequence shown here is derived from an EMBL/GenBank/DDBJ whole genome shotgun (WGS) entry which is preliminary data.</text>
</comment>
<evidence type="ECO:0000256" key="1">
    <source>
        <dbReference type="ARBA" id="ARBA00008861"/>
    </source>
</evidence>
<keyword evidence="2" id="KW-0808">Transferase</keyword>
<dbReference type="GO" id="GO:0016740">
    <property type="term" value="F:transferase activity"/>
    <property type="evidence" value="ECO:0007669"/>
    <property type="project" value="UniProtKB-KW"/>
</dbReference>
<dbReference type="EMBL" id="JAQIZZ010000008">
    <property type="protein sequence ID" value="KAJ5525212.1"/>
    <property type="molecule type" value="Genomic_DNA"/>
</dbReference>
<sequence>MEMEPWYPTDFKLALSNTISKDDVTIFHQQPGSFPRFVYGVLMLPTVLKYYINIDQCYEIHTSMTQATLPGYQLYQFAESSSPVLTPSTDPKDIVEGMLIFNLDEQQRNALYEFEAGLMCLTNVQVEICQKDTDQMHHLRTVDAGAFTWTKSTQGMTRIPDSSWNVREFLQSPFYQHMSQSQDRSSLGVCEWQSHGEPDFLGH</sequence>
<reference evidence="5 6" key="1">
    <citation type="journal article" date="2023" name="IMA Fungus">
        <title>Comparative genomic study of the Penicillium genus elucidates a diverse pangenome and 15 lateral gene transfer events.</title>
        <authorList>
            <person name="Petersen C."/>
            <person name="Sorensen T."/>
            <person name="Nielsen M.R."/>
            <person name="Sondergaard T.E."/>
            <person name="Sorensen J.L."/>
            <person name="Fitzpatrick D.A."/>
            <person name="Frisvad J.C."/>
            <person name="Nielsen K.L."/>
        </authorList>
    </citation>
    <scope>NUCLEOTIDE SEQUENCE [LARGE SCALE GENOMIC DNA]</scope>
    <source>
        <strain evidence="5 6">IBT 35679</strain>
    </source>
</reference>
<dbReference type="InterPro" id="IPR036568">
    <property type="entry name" value="GGCT-like_sf"/>
</dbReference>
<evidence type="ECO:0000256" key="2">
    <source>
        <dbReference type="ARBA" id="ARBA00022679"/>
    </source>
</evidence>
<organism evidence="5 6">
    <name type="scientific">Penicillium frequentans</name>
    <dbReference type="NCBI Taxonomy" id="3151616"/>
    <lineage>
        <taxon>Eukaryota</taxon>
        <taxon>Fungi</taxon>
        <taxon>Dikarya</taxon>
        <taxon>Ascomycota</taxon>
        <taxon>Pezizomycotina</taxon>
        <taxon>Eurotiomycetes</taxon>
        <taxon>Eurotiomycetidae</taxon>
        <taxon>Eurotiales</taxon>
        <taxon>Aspergillaceae</taxon>
        <taxon>Penicillium</taxon>
    </lineage>
</organism>
<keyword evidence="6" id="KW-1185">Reference proteome</keyword>
<name>A0AAD6CNB5_9EURO</name>
<feature type="domain" description="Gamma-glutamylcyclotransferase AIG2-like" evidence="4">
    <location>
        <begin position="37"/>
        <end position="165"/>
    </location>
</feature>
<proteinExistence type="inferred from homology"/>
<dbReference type="CDD" id="cd06661">
    <property type="entry name" value="GGCT_like"/>
    <property type="match status" value="1"/>
</dbReference>
<gene>
    <name evidence="5" type="ORF">N7494_011862</name>
</gene>
<dbReference type="SUPFAM" id="SSF110857">
    <property type="entry name" value="Gamma-glutamyl cyclotransferase-like"/>
    <property type="match status" value="1"/>
</dbReference>
<dbReference type="Pfam" id="PF06094">
    <property type="entry name" value="GGACT"/>
    <property type="match status" value="1"/>
</dbReference>
<evidence type="ECO:0000256" key="3">
    <source>
        <dbReference type="ARBA" id="ARBA00030602"/>
    </source>
</evidence>
<dbReference type="InterPro" id="IPR045038">
    <property type="entry name" value="AIG2-like"/>
</dbReference>
<evidence type="ECO:0000259" key="4">
    <source>
        <dbReference type="Pfam" id="PF06094"/>
    </source>
</evidence>
<accession>A0AAD6CNB5</accession>
<protein>
    <recommendedName>
        <fullName evidence="3">Putative gamma-glutamylcyclotransferase</fullName>
    </recommendedName>
</protein>
<dbReference type="InterPro" id="IPR009288">
    <property type="entry name" value="AIG2-like_dom"/>
</dbReference>
<evidence type="ECO:0000313" key="6">
    <source>
        <dbReference type="Proteomes" id="UP001220324"/>
    </source>
</evidence>
<comment type="similarity">
    <text evidence="1">Belongs to the gamma-glutamylcyclotransferase family.</text>
</comment>
<dbReference type="AlphaFoldDB" id="A0AAD6CNB5"/>